<sequence>MLRGLTAKGIASIATSSSSVQMIKDEAGNQIEVPPVTAHQILVRTRERKAKSTLLMAIPDEHLARFHKIKDANTLYRLLLKPNLMKVWRLVDLPYEKKAIGTKWGYRNKKDEKGIVVRNKARLDKEYIMLVQVYVDDIIFGSTKKYLCDEFEALMHKGFQMSSMGELTFFLKLHVKQSEEGIFISQDKSMIVSLMYLMASRPDIMVAIYACSMFQITPKLSHLQAVKRIFRYLKGQHKLSLWYPRDSLFDLETYSDSDYDGAILDRKSTTGEPLNDVYVTPTLTNKVFSNMIRKSEKFSRIVTPLFATMLAPPVVVVGKGSGNPLESQPTPYPAQPINESLIPKTSSSPQNTQIPRQTLEGAGTPHTTKTQSKATLNEPTPQGEGSGYTVRSGEDRMKHNIELTDLVPQTPHDSPLSGGHTLEVMRAKEIASLKKRVTKLEQRKSLRFLDKDADKEMIVEDNGNGEKGGSTVETVSTARPDISTARPDISAARPEDSTVEPETPPITITLFDDEDVTIADTLVKMKNQKAKEKRIAFKDTDDSTRPIRSIKTLQPLLTIDLKDKGKGILQESKTVKKSKKVDQDQIERDAKVALKIQADLNEEPRTEREDNKRLLRLL</sequence>
<accession>A0A6L2KA32</accession>
<evidence type="ECO:0000313" key="2">
    <source>
        <dbReference type="EMBL" id="GEU44764.1"/>
    </source>
</evidence>
<protein>
    <recommendedName>
        <fullName evidence="3">Reverse transcriptase Ty1/copia-type domain-containing protein</fullName>
    </recommendedName>
</protein>
<evidence type="ECO:0000256" key="1">
    <source>
        <dbReference type="SAM" id="MobiDB-lite"/>
    </source>
</evidence>
<proteinExistence type="predicted"/>
<feature type="compositionally biased region" description="Polar residues" evidence="1">
    <location>
        <begin position="365"/>
        <end position="380"/>
    </location>
</feature>
<dbReference type="PANTHER" id="PTHR11439">
    <property type="entry name" value="GAG-POL-RELATED RETROTRANSPOSON"/>
    <property type="match status" value="1"/>
</dbReference>
<organism evidence="2">
    <name type="scientific">Tanacetum cinerariifolium</name>
    <name type="common">Dalmatian daisy</name>
    <name type="synonym">Chrysanthemum cinerariifolium</name>
    <dbReference type="NCBI Taxonomy" id="118510"/>
    <lineage>
        <taxon>Eukaryota</taxon>
        <taxon>Viridiplantae</taxon>
        <taxon>Streptophyta</taxon>
        <taxon>Embryophyta</taxon>
        <taxon>Tracheophyta</taxon>
        <taxon>Spermatophyta</taxon>
        <taxon>Magnoliopsida</taxon>
        <taxon>eudicotyledons</taxon>
        <taxon>Gunneridae</taxon>
        <taxon>Pentapetalae</taxon>
        <taxon>asterids</taxon>
        <taxon>campanulids</taxon>
        <taxon>Asterales</taxon>
        <taxon>Asteraceae</taxon>
        <taxon>Asteroideae</taxon>
        <taxon>Anthemideae</taxon>
        <taxon>Anthemidinae</taxon>
        <taxon>Tanacetum</taxon>
    </lineage>
</organism>
<gene>
    <name evidence="2" type="ORF">Tci_016742</name>
</gene>
<dbReference type="EMBL" id="BKCJ010001891">
    <property type="protein sequence ID" value="GEU44764.1"/>
    <property type="molecule type" value="Genomic_DNA"/>
</dbReference>
<feature type="compositionally biased region" description="Polar residues" evidence="1">
    <location>
        <begin position="343"/>
        <end position="356"/>
    </location>
</feature>
<feature type="region of interest" description="Disordered" evidence="1">
    <location>
        <begin position="339"/>
        <end position="389"/>
    </location>
</feature>
<dbReference type="PANTHER" id="PTHR11439:SF495">
    <property type="entry name" value="REVERSE TRANSCRIPTASE, RNA-DEPENDENT DNA POLYMERASE-RELATED"/>
    <property type="match status" value="1"/>
</dbReference>
<evidence type="ECO:0008006" key="3">
    <source>
        <dbReference type="Google" id="ProtNLM"/>
    </source>
</evidence>
<name>A0A6L2KA32_TANCI</name>
<comment type="caution">
    <text evidence="2">The sequence shown here is derived from an EMBL/GenBank/DDBJ whole genome shotgun (WGS) entry which is preliminary data.</text>
</comment>
<reference evidence="2" key="1">
    <citation type="journal article" date="2019" name="Sci. Rep.">
        <title>Draft genome of Tanacetum cinerariifolium, the natural source of mosquito coil.</title>
        <authorList>
            <person name="Yamashiro T."/>
            <person name="Shiraishi A."/>
            <person name="Satake H."/>
            <person name="Nakayama K."/>
        </authorList>
    </citation>
    <scope>NUCLEOTIDE SEQUENCE</scope>
</reference>
<dbReference type="AlphaFoldDB" id="A0A6L2KA32"/>